<accession>A0A5A7Q412</accession>
<dbReference type="CDD" id="cd03185">
    <property type="entry name" value="GST_C_Tau"/>
    <property type="match status" value="1"/>
</dbReference>
<comment type="similarity">
    <text evidence="1">Belongs to the GST superfamily.</text>
</comment>
<dbReference type="InterPro" id="IPR010987">
    <property type="entry name" value="Glutathione-S-Trfase_C-like"/>
</dbReference>
<gene>
    <name evidence="3" type="ORF">STAS_16184</name>
</gene>
<proteinExistence type="inferred from homology"/>
<organism evidence="3 4">
    <name type="scientific">Striga asiatica</name>
    <name type="common">Asiatic witchweed</name>
    <name type="synonym">Buchnera asiatica</name>
    <dbReference type="NCBI Taxonomy" id="4170"/>
    <lineage>
        <taxon>Eukaryota</taxon>
        <taxon>Viridiplantae</taxon>
        <taxon>Streptophyta</taxon>
        <taxon>Embryophyta</taxon>
        <taxon>Tracheophyta</taxon>
        <taxon>Spermatophyta</taxon>
        <taxon>Magnoliopsida</taxon>
        <taxon>eudicotyledons</taxon>
        <taxon>Gunneridae</taxon>
        <taxon>Pentapetalae</taxon>
        <taxon>asterids</taxon>
        <taxon>lamiids</taxon>
        <taxon>Lamiales</taxon>
        <taxon>Orobanchaceae</taxon>
        <taxon>Buchnereae</taxon>
        <taxon>Striga</taxon>
    </lineage>
</organism>
<dbReference type="EMBL" id="BKCP01005696">
    <property type="protein sequence ID" value="GER39562.1"/>
    <property type="molecule type" value="Genomic_DNA"/>
</dbReference>
<reference evidence="4" key="1">
    <citation type="journal article" date="2019" name="Curr. Biol.">
        <title>Genome Sequence of Striga asiatica Provides Insight into the Evolution of Plant Parasitism.</title>
        <authorList>
            <person name="Yoshida S."/>
            <person name="Kim S."/>
            <person name="Wafula E.K."/>
            <person name="Tanskanen J."/>
            <person name="Kim Y.M."/>
            <person name="Honaas L."/>
            <person name="Yang Z."/>
            <person name="Spallek T."/>
            <person name="Conn C.E."/>
            <person name="Ichihashi Y."/>
            <person name="Cheong K."/>
            <person name="Cui S."/>
            <person name="Der J.P."/>
            <person name="Gundlach H."/>
            <person name="Jiao Y."/>
            <person name="Hori C."/>
            <person name="Ishida J.K."/>
            <person name="Kasahara H."/>
            <person name="Kiba T."/>
            <person name="Kim M.S."/>
            <person name="Koo N."/>
            <person name="Laohavisit A."/>
            <person name="Lee Y.H."/>
            <person name="Lumba S."/>
            <person name="McCourt P."/>
            <person name="Mortimer J.C."/>
            <person name="Mutuku J.M."/>
            <person name="Nomura T."/>
            <person name="Sasaki-Sekimoto Y."/>
            <person name="Seto Y."/>
            <person name="Wang Y."/>
            <person name="Wakatake T."/>
            <person name="Sakakibara H."/>
            <person name="Demura T."/>
            <person name="Yamaguchi S."/>
            <person name="Yoneyama K."/>
            <person name="Manabe R.I."/>
            <person name="Nelson D.C."/>
            <person name="Schulman A.H."/>
            <person name="Timko M.P."/>
            <person name="dePamphilis C.W."/>
            <person name="Choi D."/>
            <person name="Shirasu K."/>
        </authorList>
    </citation>
    <scope>NUCLEOTIDE SEQUENCE [LARGE SCALE GENOMIC DNA]</scope>
    <source>
        <strain evidence="4">cv. UVA1</strain>
    </source>
</reference>
<evidence type="ECO:0000313" key="4">
    <source>
        <dbReference type="Proteomes" id="UP000325081"/>
    </source>
</evidence>
<keyword evidence="1" id="KW-0963">Cytoplasm</keyword>
<comment type="function">
    <text evidence="1">Is involved in the conjugation of reduced glutathione to a wide number of exogenous and endogenous hydrophobic electrophiles.</text>
</comment>
<comment type="caution">
    <text evidence="3">The sequence shown here is derived from an EMBL/GenBank/DDBJ whole genome shotgun (WGS) entry which is preliminary data.</text>
</comment>
<dbReference type="SUPFAM" id="SSF47616">
    <property type="entry name" value="GST C-terminal domain-like"/>
    <property type="match status" value="1"/>
</dbReference>
<feature type="domain" description="GST C-terminal" evidence="2">
    <location>
        <begin position="1"/>
        <end position="111"/>
    </location>
</feature>
<dbReference type="EC" id="2.5.1.18" evidence="1"/>
<dbReference type="AlphaFoldDB" id="A0A5A7Q412"/>
<keyword evidence="4" id="KW-1185">Reference proteome</keyword>
<comment type="subcellular location">
    <subcellularLocation>
        <location evidence="1">Cytoplasm</location>
        <location evidence="1">Cytosol</location>
    </subcellularLocation>
</comment>
<dbReference type="InterPro" id="IPR045074">
    <property type="entry name" value="GST_C_Tau"/>
</dbReference>
<evidence type="ECO:0000313" key="3">
    <source>
        <dbReference type="EMBL" id="GER39562.1"/>
    </source>
</evidence>
<keyword evidence="1 3" id="KW-0808">Transferase</keyword>
<dbReference type="PANTHER" id="PTHR11260">
    <property type="entry name" value="GLUTATHIONE S-TRANSFERASE, GST, SUPERFAMILY, GST DOMAIN CONTAINING"/>
    <property type="match status" value="1"/>
</dbReference>
<dbReference type="OrthoDB" id="202840at2759"/>
<sequence>MILLQRMTFFAFFLSTDENREKAAKEVFDTLKIIQDQSLGEKKFFGGEKIRVVDLNFRWLVHWFELMQEFVGLRVFEPTTLPKLHRWTIDFKQEPVIKENLPDNNALLTHFGKFKKELTSPKND</sequence>
<dbReference type="GO" id="GO:0006749">
    <property type="term" value="P:glutathione metabolic process"/>
    <property type="evidence" value="ECO:0007669"/>
    <property type="project" value="InterPro"/>
</dbReference>
<dbReference type="GO" id="GO:0005829">
    <property type="term" value="C:cytosol"/>
    <property type="evidence" value="ECO:0007669"/>
    <property type="project" value="UniProtKB-SubCell"/>
</dbReference>
<dbReference type="GO" id="GO:0004364">
    <property type="term" value="F:glutathione transferase activity"/>
    <property type="evidence" value="ECO:0007669"/>
    <property type="project" value="UniProtKB-UniRule"/>
</dbReference>
<comment type="catalytic activity">
    <reaction evidence="1">
        <text>RX + glutathione = an S-substituted glutathione + a halide anion + H(+)</text>
        <dbReference type="Rhea" id="RHEA:16437"/>
        <dbReference type="ChEBI" id="CHEBI:15378"/>
        <dbReference type="ChEBI" id="CHEBI:16042"/>
        <dbReference type="ChEBI" id="CHEBI:17792"/>
        <dbReference type="ChEBI" id="CHEBI:57925"/>
        <dbReference type="ChEBI" id="CHEBI:90779"/>
        <dbReference type="EC" id="2.5.1.18"/>
    </reaction>
</comment>
<protein>
    <recommendedName>
        <fullName evidence="1">Glutathione S-transferase</fullName>
        <ecNumber evidence="1">2.5.1.18</ecNumber>
    </recommendedName>
</protein>
<dbReference type="Gene3D" id="1.20.1050.10">
    <property type="match status" value="1"/>
</dbReference>
<evidence type="ECO:0000256" key="1">
    <source>
        <dbReference type="RuleBase" id="RU369102"/>
    </source>
</evidence>
<dbReference type="PANTHER" id="PTHR11260:SF765">
    <property type="entry name" value="GLUTATHIONE TRANSFERASE"/>
    <property type="match status" value="1"/>
</dbReference>
<evidence type="ECO:0000259" key="2">
    <source>
        <dbReference type="PROSITE" id="PS50405"/>
    </source>
</evidence>
<dbReference type="InterPro" id="IPR036282">
    <property type="entry name" value="Glutathione-S-Trfase_C_sf"/>
</dbReference>
<dbReference type="InterPro" id="IPR045073">
    <property type="entry name" value="Omega/Tau-like"/>
</dbReference>
<name>A0A5A7Q412_STRAF</name>
<dbReference type="PROSITE" id="PS50405">
    <property type="entry name" value="GST_CTER"/>
    <property type="match status" value="1"/>
</dbReference>
<dbReference type="Proteomes" id="UP000325081">
    <property type="component" value="Unassembled WGS sequence"/>
</dbReference>